<comment type="caution">
    <text evidence="1">The sequence shown here is derived from an EMBL/GenBank/DDBJ whole genome shotgun (WGS) entry which is preliminary data.</text>
</comment>
<protein>
    <submittedName>
        <fullName evidence="1">Uncharacterized protein</fullName>
    </submittedName>
</protein>
<sequence>MYLGGLKKHRSLLLCGWCIQHETSVGIGSTTNSNLMGKKKPDLNGVQLRTWSTRQALVH</sequence>
<keyword evidence="2" id="KW-1185">Reference proteome</keyword>
<organism evidence="1 2">
    <name type="scientific">Agrocybe pediades</name>
    <dbReference type="NCBI Taxonomy" id="84607"/>
    <lineage>
        <taxon>Eukaryota</taxon>
        <taxon>Fungi</taxon>
        <taxon>Dikarya</taxon>
        <taxon>Basidiomycota</taxon>
        <taxon>Agaricomycotina</taxon>
        <taxon>Agaricomycetes</taxon>
        <taxon>Agaricomycetidae</taxon>
        <taxon>Agaricales</taxon>
        <taxon>Agaricineae</taxon>
        <taxon>Strophariaceae</taxon>
        <taxon>Agrocybe</taxon>
    </lineage>
</organism>
<dbReference type="Proteomes" id="UP000521872">
    <property type="component" value="Unassembled WGS sequence"/>
</dbReference>
<evidence type="ECO:0000313" key="1">
    <source>
        <dbReference type="EMBL" id="KAF4615293.1"/>
    </source>
</evidence>
<gene>
    <name evidence="1" type="ORF">D9613_003227</name>
</gene>
<name>A0A8H4QQH1_9AGAR</name>
<dbReference type="AlphaFoldDB" id="A0A8H4QQH1"/>
<accession>A0A8H4QQH1</accession>
<dbReference type="EMBL" id="JAACJL010000044">
    <property type="protein sequence ID" value="KAF4615293.1"/>
    <property type="molecule type" value="Genomic_DNA"/>
</dbReference>
<reference evidence="1 2" key="1">
    <citation type="submission" date="2019-12" db="EMBL/GenBank/DDBJ databases">
        <authorList>
            <person name="Floudas D."/>
            <person name="Bentzer J."/>
            <person name="Ahren D."/>
            <person name="Johansson T."/>
            <person name="Persson P."/>
            <person name="Tunlid A."/>
        </authorList>
    </citation>
    <scope>NUCLEOTIDE SEQUENCE [LARGE SCALE GENOMIC DNA]</scope>
    <source>
        <strain evidence="1 2">CBS 102.39</strain>
    </source>
</reference>
<evidence type="ECO:0000313" key="2">
    <source>
        <dbReference type="Proteomes" id="UP000521872"/>
    </source>
</evidence>
<proteinExistence type="predicted"/>